<gene>
    <name evidence="1" type="ORF">SARC_05161</name>
</gene>
<proteinExistence type="predicted"/>
<dbReference type="OrthoDB" id="118763at2759"/>
<evidence type="ECO:0000313" key="2">
    <source>
        <dbReference type="Proteomes" id="UP000054560"/>
    </source>
</evidence>
<name>A0A0L0G2X8_9EUKA</name>
<keyword evidence="2" id="KW-1185">Reference proteome</keyword>
<dbReference type="EMBL" id="KQ241916">
    <property type="protein sequence ID" value="KNC82548.1"/>
    <property type="molecule type" value="Genomic_DNA"/>
</dbReference>
<dbReference type="RefSeq" id="XP_014156450.1">
    <property type="nucleotide sequence ID" value="XM_014300975.1"/>
</dbReference>
<dbReference type="STRING" id="667725.A0A0L0G2X8"/>
<dbReference type="Proteomes" id="UP000054560">
    <property type="component" value="Unassembled WGS sequence"/>
</dbReference>
<evidence type="ECO:0000313" key="1">
    <source>
        <dbReference type="EMBL" id="KNC82548.1"/>
    </source>
</evidence>
<dbReference type="AlphaFoldDB" id="A0A0L0G2X8"/>
<organism evidence="1 2">
    <name type="scientific">Sphaeroforma arctica JP610</name>
    <dbReference type="NCBI Taxonomy" id="667725"/>
    <lineage>
        <taxon>Eukaryota</taxon>
        <taxon>Ichthyosporea</taxon>
        <taxon>Ichthyophonida</taxon>
        <taxon>Sphaeroforma</taxon>
    </lineage>
</organism>
<dbReference type="eggNOG" id="ENOG502R9XZ">
    <property type="taxonomic scope" value="Eukaryota"/>
</dbReference>
<protein>
    <submittedName>
        <fullName evidence="1">Uncharacterized protein</fullName>
    </submittedName>
</protein>
<reference evidence="1 2" key="1">
    <citation type="submission" date="2011-02" db="EMBL/GenBank/DDBJ databases">
        <title>The Genome Sequence of Sphaeroforma arctica JP610.</title>
        <authorList>
            <consortium name="The Broad Institute Genome Sequencing Platform"/>
            <person name="Russ C."/>
            <person name="Cuomo C."/>
            <person name="Young S.K."/>
            <person name="Zeng Q."/>
            <person name="Gargeya S."/>
            <person name="Alvarado L."/>
            <person name="Berlin A."/>
            <person name="Chapman S.B."/>
            <person name="Chen Z."/>
            <person name="Freedman E."/>
            <person name="Gellesch M."/>
            <person name="Goldberg J."/>
            <person name="Griggs A."/>
            <person name="Gujja S."/>
            <person name="Heilman E."/>
            <person name="Heiman D."/>
            <person name="Howarth C."/>
            <person name="Mehta T."/>
            <person name="Neiman D."/>
            <person name="Pearson M."/>
            <person name="Roberts A."/>
            <person name="Saif S."/>
            <person name="Shea T."/>
            <person name="Shenoy N."/>
            <person name="Sisk P."/>
            <person name="Stolte C."/>
            <person name="Sykes S."/>
            <person name="White J."/>
            <person name="Yandava C."/>
            <person name="Burger G."/>
            <person name="Gray M.W."/>
            <person name="Holland P.W.H."/>
            <person name="King N."/>
            <person name="Lang F.B.F."/>
            <person name="Roger A.J."/>
            <person name="Ruiz-Trillo I."/>
            <person name="Haas B."/>
            <person name="Nusbaum C."/>
            <person name="Birren B."/>
        </authorList>
    </citation>
    <scope>NUCLEOTIDE SEQUENCE [LARGE SCALE GENOMIC DNA]</scope>
    <source>
        <strain evidence="1 2">JP610</strain>
    </source>
</reference>
<sequence>MSAPFSLINTPSETIAGLSPAYNEIFPGWVLSDNIYTIRRNEGKYKKRNKAKRSTFNFNVFRPDTVDLMLQARKYLEDAKDKARVRNSKGHAIYTDRDIPILGKNYCTESARKSGVHAFTFYSQYYALCGLYKQLTNGATLVDVLDRDSEDEVWLHQRQIILSEATLEGLDIIELLERLSRMREAINDDVRISKEKDDVRGKKTIPDYAHAHTAAAQDGFVTETARVTKEQCEAIAELIESLKL</sequence>
<accession>A0A0L0G2X8</accession>
<dbReference type="GeneID" id="25905665"/>